<organism evidence="3 4">
    <name type="scientific">Lithohypha guttulata</name>
    <dbReference type="NCBI Taxonomy" id="1690604"/>
    <lineage>
        <taxon>Eukaryota</taxon>
        <taxon>Fungi</taxon>
        <taxon>Dikarya</taxon>
        <taxon>Ascomycota</taxon>
        <taxon>Pezizomycotina</taxon>
        <taxon>Eurotiomycetes</taxon>
        <taxon>Chaetothyriomycetidae</taxon>
        <taxon>Chaetothyriales</taxon>
        <taxon>Trichomeriaceae</taxon>
        <taxon>Lithohypha</taxon>
    </lineage>
</organism>
<evidence type="ECO:0000313" key="3">
    <source>
        <dbReference type="EMBL" id="KAK5087283.1"/>
    </source>
</evidence>
<dbReference type="Gene3D" id="3.30.40.10">
    <property type="entry name" value="Zinc/RING finger domain, C3HC4 (zinc finger)"/>
    <property type="match status" value="1"/>
</dbReference>
<dbReference type="SUPFAM" id="SSF57850">
    <property type="entry name" value="RING/U-box"/>
    <property type="match status" value="1"/>
</dbReference>
<dbReference type="CDD" id="cd16448">
    <property type="entry name" value="RING-H2"/>
    <property type="match status" value="1"/>
</dbReference>
<feature type="domain" description="RING-type" evidence="2">
    <location>
        <begin position="218"/>
        <end position="263"/>
    </location>
</feature>
<evidence type="ECO:0000313" key="4">
    <source>
        <dbReference type="Proteomes" id="UP001345013"/>
    </source>
</evidence>
<dbReference type="EC" id="2.7.11.25" evidence="3"/>
<protein>
    <submittedName>
        <fullName evidence="3">Mitogen-activated protein kinase kinase kinase 1</fullName>
        <ecNumber evidence="3">2.7.11.25</ecNumber>
    </submittedName>
</protein>
<keyword evidence="3" id="KW-0808">Transferase</keyword>
<dbReference type="GO" id="GO:0004709">
    <property type="term" value="F:MAP kinase kinase kinase activity"/>
    <property type="evidence" value="ECO:0007669"/>
    <property type="project" value="UniProtKB-EC"/>
</dbReference>
<accession>A0ABR0K4U3</accession>
<dbReference type="PROSITE" id="PS50089">
    <property type="entry name" value="ZF_RING_2"/>
    <property type="match status" value="1"/>
</dbReference>
<dbReference type="InterPro" id="IPR001841">
    <property type="entry name" value="Znf_RING"/>
</dbReference>
<gene>
    <name evidence="3" type="primary">MAP3K1</name>
    <name evidence="3" type="ORF">LTR24_006878</name>
</gene>
<keyword evidence="3" id="KW-0418">Kinase</keyword>
<dbReference type="InterPro" id="IPR013083">
    <property type="entry name" value="Znf_RING/FYVE/PHD"/>
</dbReference>
<dbReference type="EMBL" id="JAVRRG010000094">
    <property type="protein sequence ID" value="KAK5087283.1"/>
    <property type="molecule type" value="Genomic_DNA"/>
</dbReference>
<keyword evidence="4" id="KW-1185">Reference proteome</keyword>
<name>A0ABR0K4U3_9EURO</name>
<dbReference type="Pfam" id="PF13639">
    <property type="entry name" value="zf-RING_2"/>
    <property type="match status" value="1"/>
</dbReference>
<sequence>MGVEPRIFCDAGRVLGRRQNTPLRANSRAAPNVPRGPILPSVIPIHQTIMVPTFGRWTIILLQAEIPTTPNAPKDRSRPFVLHTRMGPAQAIDLVSATPHIMSLDTETTAPKHHQEVHRTILITQAALHTTPRTADRATDTGILISLTQEALGHHITVQRPLQPTAQDIAQSQSMLKARVITDGRSVDSKVKMSNMHTIFENVTMTTGSPGRPEESDCPICDETMVDQETLTHTNGTCNHSYHRACWEKWMLGSPPATCPMDRERLRLRERISSSATTQDLAIYNAYMDTIDQQTMRAGRTVAGPRIRLFNFLNNLYRERGLLLYVARDGLLDPVFHFVGEEEYVRRSIEDGAEDIRVASGALNDTSTV</sequence>
<dbReference type="Proteomes" id="UP001345013">
    <property type="component" value="Unassembled WGS sequence"/>
</dbReference>
<proteinExistence type="predicted"/>
<reference evidence="3 4" key="1">
    <citation type="submission" date="2023-08" db="EMBL/GenBank/DDBJ databases">
        <title>Black Yeasts Isolated from many extreme environments.</title>
        <authorList>
            <person name="Coleine C."/>
            <person name="Stajich J.E."/>
            <person name="Selbmann L."/>
        </authorList>
    </citation>
    <scope>NUCLEOTIDE SEQUENCE [LARGE SCALE GENOMIC DNA]</scope>
    <source>
        <strain evidence="3 4">CCFEE 5885</strain>
    </source>
</reference>
<evidence type="ECO:0000259" key="2">
    <source>
        <dbReference type="PROSITE" id="PS50089"/>
    </source>
</evidence>
<evidence type="ECO:0000256" key="1">
    <source>
        <dbReference type="PROSITE-ProRule" id="PRU00175"/>
    </source>
</evidence>
<keyword evidence="1" id="KW-0862">Zinc</keyword>
<comment type="caution">
    <text evidence="3">The sequence shown here is derived from an EMBL/GenBank/DDBJ whole genome shotgun (WGS) entry which is preliminary data.</text>
</comment>
<keyword evidence="1" id="KW-0863">Zinc-finger</keyword>
<keyword evidence="1" id="KW-0479">Metal-binding</keyword>